<evidence type="ECO:0000313" key="4">
    <source>
        <dbReference type="Proteomes" id="UP000054877"/>
    </source>
</evidence>
<gene>
    <name evidence="3" type="ORF">Lspi_1613</name>
</gene>
<dbReference type="PANTHER" id="PTHR45588:SF1">
    <property type="entry name" value="WW DOMAIN-CONTAINING PROTEIN"/>
    <property type="match status" value="1"/>
</dbReference>
<feature type="repeat" description="TPR" evidence="1">
    <location>
        <begin position="51"/>
        <end position="84"/>
    </location>
</feature>
<keyword evidence="1" id="KW-0802">TPR repeat</keyword>
<comment type="caution">
    <text evidence="3">The sequence shown here is derived from an EMBL/GenBank/DDBJ whole genome shotgun (WGS) entry which is preliminary data.</text>
</comment>
<dbReference type="PATRIC" id="fig|452.5.peg.1774"/>
<dbReference type="EMBL" id="LNYX01000014">
    <property type="protein sequence ID" value="KTD64094.1"/>
    <property type="molecule type" value="Genomic_DNA"/>
</dbReference>
<dbReference type="PANTHER" id="PTHR45588">
    <property type="entry name" value="TPR DOMAIN-CONTAINING PROTEIN"/>
    <property type="match status" value="1"/>
</dbReference>
<evidence type="ECO:0000256" key="1">
    <source>
        <dbReference type="PROSITE-ProRule" id="PRU00339"/>
    </source>
</evidence>
<accession>A0A0W0Z590</accession>
<dbReference type="InterPro" id="IPR019734">
    <property type="entry name" value="TPR_rpt"/>
</dbReference>
<evidence type="ECO:0008006" key="5">
    <source>
        <dbReference type="Google" id="ProtNLM"/>
    </source>
</evidence>
<keyword evidence="2" id="KW-0732">Signal</keyword>
<dbReference type="SUPFAM" id="SSF48452">
    <property type="entry name" value="TPR-like"/>
    <property type="match status" value="1"/>
</dbReference>
<proteinExistence type="predicted"/>
<feature type="signal peptide" evidence="2">
    <location>
        <begin position="1"/>
        <end position="20"/>
    </location>
</feature>
<dbReference type="Proteomes" id="UP000054877">
    <property type="component" value="Unassembled WGS sequence"/>
</dbReference>
<name>A0A0W0Z590_LEGSP</name>
<feature type="chain" id="PRO_5006918331" description="Tetratricopeptide repeat protein" evidence="2">
    <location>
        <begin position="21"/>
        <end position="468"/>
    </location>
</feature>
<protein>
    <recommendedName>
        <fullName evidence="5">Tetratricopeptide repeat protein</fullName>
    </recommendedName>
</protein>
<reference evidence="3 4" key="1">
    <citation type="submission" date="2015-11" db="EMBL/GenBank/DDBJ databases">
        <title>Genomic analysis of 38 Legionella species identifies large and diverse effector repertoires.</title>
        <authorList>
            <person name="Burstein D."/>
            <person name="Amaro F."/>
            <person name="Zusman T."/>
            <person name="Lifshitz Z."/>
            <person name="Cohen O."/>
            <person name="Gilbert J.A."/>
            <person name="Pupko T."/>
            <person name="Shuman H.A."/>
            <person name="Segal G."/>
        </authorList>
    </citation>
    <scope>NUCLEOTIDE SEQUENCE [LARGE SCALE GENOMIC DNA]</scope>
    <source>
        <strain evidence="3 4">Mt.St.Helens-9</strain>
    </source>
</reference>
<keyword evidence="4" id="KW-1185">Reference proteome</keyword>
<evidence type="ECO:0000313" key="3">
    <source>
        <dbReference type="EMBL" id="KTD64094.1"/>
    </source>
</evidence>
<dbReference type="Gene3D" id="1.25.40.10">
    <property type="entry name" value="Tetratricopeptide repeat domain"/>
    <property type="match status" value="1"/>
</dbReference>
<sequence>MKRYCYVIALLFLLVNSLDAATTPSINIHELRQSIKLGDTKFQISTENSDAREHVLLGVAFLHAFMYDLAIQQFQQAQKLDPGFAMSYWGEAMAYKHPIWNYENLPAARQALARYNKNKDQRRLTRKEQFYLKAANALFGQDTLPERDAAYLSVMQQFYRQFPDDPNVGAFYALSLMGIASDFPDRENNATDITNGRRLIDNLFKTYPDHPGVVHYYLHYHDNPDPEIAQQALPAAKIALNLMSSSSHVTHMSAHIYRRLQRWDDYIRANKMSIEAADHLCKQLNDQPLYACNAENKYHSLEWLHDGYLKTGQIARANDLVNRMARVVSADSDILYKQWYYRMWARQVLVSKNRDTPAITVVPISKSDDKLYWSAYSECAALQASAFLALQHDKPVDSFLKRLNTVIDLTNTLSDPYIKQACQISAFKVRYEQAKKDKNRKTVAFYHNNIRQLEKKQISTELTPSLTY</sequence>
<evidence type="ECO:0000256" key="2">
    <source>
        <dbReference type="SAM" id="SignalP"/>
    </source>
</evidence>
<dbReference type="STRING" id="452.Lspi_1613"/>
<organism evidence="3 4">
    <name type="scientific">Legionella spiritensis</name>
    <dbReference type="NCBI Taxonomy" id="452"/>
    <lineage>
        <taxon>Bacteria</taxon>
        <taxon>Pseudomonadati</taxon>
        <taxon>Pseudomonadota</taxon>
        <taxon>Gammaproteobacteria</taxon>
        <taxon>Legionellales</taxon>
        <taxon>Legionellaceae</taxon>
        <taxon>Legionella</taxon>
    </lineage>
</organism>
<dbReference type="OrthoDB" id="9778494at2"/>
<dbReference type="AlphaFoldDB" id="A0A0W0Z590"/>
<dbReference type="RefSeq" id="WP_058483523.1">
    <property type="nucleotide sequence ID" value="NZ_CAAAII010000001.1"/>
</dbReference>
<dbReference type="PROSITE" id="PS50005">
    <property type="entry name" value="TPR"/>
    <property type="match status" value="1"/>
</dbReference>
<dbReference type="InterPro" id="IPR011990">
    <property type="entry name" value="TPR-like_helical_dom_sf"/>
</dbReference>